<sequence>MPFSKLQDSVENGKEAFAWIIAPYDIEIFFRKVYVTNRKEPNYYGDLFSSAMFVEILQKNFVEYGTNINVALYNGDERKTLNGTGRVYPEQIKIHLKEGRSIQLINPQTFCDNVWYLCDTLQEFFGSFVGANTYLTPAGSAGFAPHWDDIDAFLMQIEGRKNWKVYAPQNECDELPRESSKNFSNDDMKNAKLIFEGWLEQGDLLYIPRGFIHQVLSKTHSLHLTVSFCRNTAFIDLLEKLLPVTLSSLANNLRGLRQSLPVQYLDMEGVLRKNYKLSDQFALRFTDFLDSHLQNLRAFSSQFYAAGLDMMACDFMKNALPPMLTQEKRLSVLGDSNFNIFGTLKKFKKTTEIRLLRRHTQRLFFETEDECFIAHRIENSRVSEGRPEVSDLRCSPEETNVELAELLYSNGILLARF</sequence>
<keyword evidence="3" id="KW-0678">Repressor</keyword>
<evidence type="ECO:0000313" key="15">
    <source>
        <dbReference type="EMBL" id="VDN54770.1"/>
    </source>
</evidence>
<dbReference type="GO" id="GO:0005506">
    <property type="term" value="F:iron ion binding"/>
    <property type="evidence" value="ECO:0007669"/>
    <property type="project" value="UniProtKB-UniRule"/>
</dbReference>
<dbReference type="Pfam" id="PF21233">
    <property type="entry name" value="WHD_RIOX1"/>
    <property type="match status" value="1"/>
</dbReference>
<reference evidence="15 17" key="2">
    <citation type="submission" date="2018-11" db="EMBL/GenBank/DDBJ databases">
        <authorList>
            <consortium name="Pathogen Informatics"/>
        </authorList>
    </citation>
    <scope>NUCLEOTIDE SEQUENCE [LARGE SCALE GENOMIC DNA]</scope>
</reference>
<accession>A0A0N4U1B3</accession>
<proteinExistence type="inferred from homology"/>
<keyword evidence="17" id="KW-1185">Reference proteome</keyword>
<comment type="subcellular location">
    <subcellularLocation>
        <location evidence="1 13">Nucleus</location>
    </subcellularLocation>
</comment>
<dbReference type="InterPro" id="IPR003347">
    <property type="entry name" value="JmjC_dom"/>
</dbReference>
<evidence type="ECO:0000256" key="8">
    <source>
        <dbReference type="ARBA" id="ARBA00023004"/>
    </source>
</evidence>
<comment type="cofactor">
    <cofactor evidence="13">
        <name>Fe(2+)</name>
        <dbReference type="ChEBI" id="CHEBI:29033"/>
    </cofactor>
    <text evidence="13">Binds 1 Fe(2+) ion per subunit.</text>
</comment>
<dbReference type="PANTHER" id="PTHR13096">
    <property type="entry name" value="MINA53 MYC INDUCED NUCLEAR ANTIGEN"/>
    <property type="match status" value="1"/>
</dbReference>
<evidence type="ECO:0000256" key="10">
    <source>
        <dbReference type="ARBA" id="ARBA00023163"/>
    </source>
</evidence>
<dbReference type="GO" id="GO:0140680">
    <property type="term" value="F:histone H3K36me/H3K36me2 demethylase activity"/>
    <property type="evidence" value="ECO:0007669"/>
    <property type="project" value="UniProtKB-EC"/>
</dbReference>
<keyword evidence="8 13" id="KW-0408">Iron</keyword>
<evidence type="ECO:0000256" key="4">
    <source>
        <dbReference type="ARBA" id="ARBA00022723"/>
    </source>
</evidence>
<evidence type="ECO:0000256" key="6">
    <source>
        <dbReference type="ARBA" id="ARBA00022964"/>
    </source>
</evidence>
<dbReference type="Gene3D" id="2.60.120.650">
    <property type="entry name" value="Cupin"/>
    <property type="match status" value="1"/>
</dbReference>
<keyword evidence="6 13" id="KW-0223">Dioxygenase</keyword>
<organism evidence="16 18">
    <name type="scientific">Dracunculus medinensis</name>
    <name type="common">Guinea worm</name>
    <dbReference type="NCBI Taxonomy" id="318479"/>
    <lineage>
        <taxon>Eukaryota</taxon>
        <taxon>Metazoa</taxon>
        <taxon>Ecdysozoa</taxon>
        <taxon>Nematoda</taxon>
        <taxon>Chromadorea</taxon>
        <taxon>Rhabditida</taxon>
        <taxon>Spirurina</taxon>
        <taxon>Dracunculoidea</taxon>
        <taxon>Dracunculidae</taxon>
        <taxon>Dracunculus</taxon>
    </lineage>
</organism>
<evidence type="ECO:0000256" key="13">
    <source>
        <dbReference type="RuleBase" id="RU366061"/>
    </source>
</evidence>
<comment type="catalytic activity">
    <reaction evidence="12 13">
        <text>N(6),N(6)-dimethyl-L-lysyl(36)-[histone H3] + 2 2-oxoglutarate + 2 O2 = L-lysyl(36)-[histone H3] + 2 formaldehyde + 2 succinate + 2 CO2</text>
        <dbReference type="Rhea" id="RHEA:42032"/>
        <dbReference type="Rhea" id="RHEA-COMP:9785"/>
        <dbReference type="Rhea" id="RHEA-COMP:9787"/>
        <dbReference type="ChEBI" id="CHEBI:15379"/>
        <dbReference type="ChEBI" id="CHEBI:16526"/>
        <dbReference type="ChEBI" id="CHEBI:16810"/>
        <dbReference type="ChEBI" id="CHEBI:16842"/>
        <dbReference type="ChEBI" id="CHEBI:29969"/>
        <dbReference type="ChEBI" id="CHEBI:30031"/>
        <dbReference type="ChEBI" id="CHEBI:61976"/>
        <dbReference type="EC" id="1.14.11.27"/>
    </reaction>
</comment>
<evidence type="ECO:0000259" key="14">
    <source>
        <dbReference type="PROSITE" id="PS51184"/>
    </source>
</evidence>
<evidence type="ECO:0000256" key="5">
    <source>
        <dbReference type="ARBA" id="ARBA00022853"/>
    </source>
</evidence>
<dbReference type="SUPFAM" id="SSF51197">
    <property type="entry name" value="Clavaminate synthase-like"/>
    <property type="match status" value="1"/>
</dbReference>
<keyword evidence="7 13" id="KW-0560">Oxidoreductase</keyword>
<dbReference type="InterPro" id="IPR049043">
    <property type="entry name" value="WHD_RIOX1"/>
</dbReference>
<keyword evidence="11 13" id="KW-0539">Nucleus</keyword>
<keyword evidence="9 13" id="KW-0805">Transcription regulation</keyword>
<evidence type="ECO:0000313" key="17">
    <source>
        <dbReference type="Proteomes" id="UP000274756"/>
    </source>
</evidence>
<dbReference type="PROSITE" id="PS51184">
    <property type="entry name" value="JMJC"/>
    <property type="match status" value="1"/>
</dbReference>
<keyword evidence="5" id="KW-0156">Chromatin regulator</keyword>
<dbReference type="EC" id="1.14.11.27" evidence="13"/>
<evidence type="ECO:0000256" key="2">
    <source>
        <dbReference type="ARBA" id="ARBA00010309"/>
    </source>
</evidence>
<dbReference type="Pfam" id="PF08007">
    <property type="entry name" value="JmjC_2"/>
    <property type="match status" value="1"/>
</dbReference>
<dbReference type="Proteomes" id="UP000274756">
    <property type="component" value="Unassembled WGS sequence"/>
</dbReference>
<protein>
    <recommendedName>
        <fullName evidence="13">Bifunctional lysine-specific demethylase and histidyl-hydroxylase</fullName>
        <ecNumber evidence="13">1.14.11.27</ecNumber>
    </recommendedName>
</protein>
<dbReference type="AlphaFoldDB" id="A0A0N4U1B3"/>
<dbReference type="Gene3D" id="1.10.10.1500">
    <property type="entry name" value="JmjC domain-containing ribosomal oxygenase (ROX), dimer domain"/>
    <property type="match status" value="1"/>
</dbReference>
<dbReference type="STRING" id="318479.A0A0N4U1B3"/>
<feature type="domain" description="JmjC" evidence="14">
    <location>
        <begin position="106"/>
        <end position="245"/>
    </location>
</feature>
<gene>
    <name evidence="15" type="ORF">DME_LOCUS4743</name>
</gene>
<dbReference type="GO" id="GO:0005730">
    <property type="term" value="C:nucleolus"/>
    <property type="evidence" value="ECO:0007669"/>
    <property type="project" value="TreeGrafter"/>
</dbReference>
<comment type="similarity">
    <text evidence="2">Belongs to the ROX family. NO66 subfamily.</text>
</comment>
<dbReference type="OrthoDB" id="425950at2759"/>
<dbReference type="Gene3D" id="3.90.930.40">
    <property type="match status" value="1"/>
</dbReference>
<name>A0A0N4U1B3_DRAME</name>
<dbReference type="EMBL" id="UYYG01001150">
    <property type="protein sequence ID" value="VDN54770.1"/>
    <property type="molecule type" value="Genomic_DNA"/>
</dbReference>
<evidence type="ECO:0000256" key="9">
    <source>
        <dbReference type="ARBA" id="ARBA00023015"/>
    </source>
</evidence>
<evidence type="ECO:0000256" key="7">
    <source>
        <dbReference type="ARBA" id="ARBA00023002"/>
    </source>
</evidence>
<evidence type="ECO:0000256" key="1">
    <source>
        <dbReference type="ARBA" id="ARBA00004123"/>
    </source>
</evidence>
<dbReference type="WBParaSite" id="DME_0000038301-mRNA-1">
    <property type="protein sequence ID" value="DME_0000038301-mRNA-1"/>
    <property type="gene ID" value="DME_0000038301"/>
</dbReference>
<evidence type="ECO:0000256" key="3">
    <source>
        <dbReference type="ARBA" id="ARBA00022491"/>
    </source>
</evidence>
<keyword evidence="4 13" id="KW-0479">Metal-binding</keyword>
<dbReference type="Proteomes" id="UP000038040">
    <property type="component" value="Unplaced"/>
</dbReference>
<evidence type="ECO:0000313" key="16">
    <source>
        <dbReference type="Proteomes" id="UP000038040"/>
    </source>
</evidence>
<dbReference type="GO" id="GO:0032453">
    <property type="term" value="F:histone H3K4 demethylase activity"/>
    <property type="evidence" value="ECO:0007669"/>
    <property type="project" value="TreeGrafter"/>
</dbReference>
<evidence type="ECO:0000256" key="11">
    <source>
        <dbReference type="ARBA" id="ARBA00023242"/>
    </source>
</evidence>
<comment type="function">
    <text evidence="13">Oxygenase that can act as both a histone lysine demethylase and a ribosomal histidine hydroxylase.</text>
</comment>
<keyword evidence="10 13" id="KW-0804">Transcription</keyword>
<dbReference type="InterPro" id="IPR039994">
    <property type="entry name" value="NO66-like"/>
</dbReference>
<evidence type="ECO:0000313" key="18">
    <source>
        <dbReference type="WBParaSite" id="DME_0000038301-mRNA-1"/>
    </source>
</evidence>
<reference evidence="18" key="1">
    <citation type="submission" date="2017-02" db="UniProtKB">
        <authorList>
            <consortium name="WormBaseParasite"/>
        </authorList>
    </citation>
    <scope>IDENTIFICATION</scope>
</reference>
<dbReference type="PANTHER" id="PTHR13096:SF8">
    <property type="entry name" value="RIBOSOMAL OXYGENASE 1"/>
    <property type="match status" value="1"/>
</dbReference>
<evidence type="ECO:0000256" key="12">
    <source>
        <dbReference type="ARBA" id="ARBA00047915"/>
    </source>
</evidence>